<dbReference type="AlphaFoldDB" id="A0A0E9R2M8"/>
<dbReference type="EMBL" id="GBXM01085974">
    <property type="protein sequence ID" value="JAH22603.1"/>
    <property type="molecule type" value="Transcribed_RNA"/>
</dbReference>
<accession>A0A0E9R2M8</accession>
<sequence length="86" mass="10036">MKCLLSRILPWLVEANILSTKQKTYIDRQGVNEHVFCLKTGIDDFKHESARFYAIFLDFRDAFGTLTQNVMIDSLKESICLRYTLT</sequence>
<feature type="signal peptide" evidence="1">
    <location>
        <begin position="1"/>
        <end position="15"/>
    </location>
</feature>
<name>A0A0E9R2M8_ANGAN</name>
<evidence type="ECO:0000256" key="1">
    <source>
        <dbReference type="SAM" id="SignalP"/>
    </source>
</evidence>
<organism evidence="2">
    <name type="scientific">Anguilla anguilla</name>
    <name type="common">European freshwater eel</name>
    <name type="synonym">Muraena anguilla</name>
    <dbReference type="NCBI Taxonomy" id="7936"/>
    <lineage>
        <taxon>Eukaryota</taxon>
        <taxon>Metazoa</taxon>
        <taxon>Chordata</taxon>
        <taxon>Craniata</taxon>
        <taxon>Vertebrata</taxon>
        <taxon>Euteleostomi</taxon>
        <taxon>Actinopterygii</taxon>
        <taxon>Neopterygii</taxon>
        <taxon>Teleostei</taxon>
        <taxon>Anguilliformes</taxon>
        <taxon>Anguillidae</taxon>
        <taxon>Anguilla</taxon>
    </lineage>
</organism>
<reference evidence="2" key="2">
    <citation type="journal article" date="2015" name="Fish Shellfish Immunol.">
        <title>Early steps in the European eel (Anguilla anguilla)-Vibrio vulnificus interaction in the gills: Role of the RtxA13 toxin.</title>
        <authorList>
            <person name="Callol A."/>
            <person name="Pajuelo D."/>
            <person name="Ebbesson L."/>
            <person name="Teles M."/>
            <person name="MacKenzie S."/>
            <person name="Amaro C."/>
        </authorList>
    </citation>
    <scope>NUCLEOTIDE SEQUENCE</scope>
</reference>
<evidence type="ECO:0000313" key="2">
    <source>
        <dbReference type="EMBL" id="JAH22603.1"/>
    </source>
</evidence>
<keyword evidence="1" id="KW-0732">Signal</keyword>
<proteinExistence type="predicted"/>
<protein>
    <recommendedName>
        <fullName evidence="3">Reverse transcriptase domain-containing protein</fullName>
    </recommendedName>
</protein>
<feature type="chain" id="PRO_5012972166" description="Reverse transcriptase domain-containing protein" evidence="1">
    <location>
        <begin position="16"/>
        <end position="86"/>
    </location>
</feature>
<evidence type="ECO:0008006" key="3">
    <source>
        <dbReference type="Google" id="ProtNLM"/>
    </source>
</evidence>
<reference evidence="2" key="1">
    <citation type="submission" date="2014-11" db="EMBL/GenBank/DDBJ databases">
        <authorList>
            <person name="Amaro Gonzalez C."/>
        </authorList>
    </citation>
    <scope>NUCLEOTIDE SEQUENCE</scope>
</reference>